<evidence type="ECO:0000256" key="1">
    <source>
        <dbReference type="ARBA" id="ARBA00005534"/>
    </source>
</evidence>
<evidence type="ECO:0000313" key="3">
    <source>
        <dbReference type="Proteomes" id="UP000477680"/>
    </source>
</evidence>
<organism evidence="2 3">
    <name type="scientific">Kineobactrum salinum</name>
    <dbReference type="NCBI Taxonomy" id="2708301"/>
    <lineage>
        <taxon>Bacteria</taxon>
        <taxon>Pseudomonadati</taxon>
        <taxon>Pseudomonadota</taxon>
        <taxon>Gammaproteobacteria</taxon>
        <taxon>Cellvibrionales</taxon>
        <taxon>Halieaceae</taxon>
        <taxon>Kineobactrum</taxon>
    </lineage>
</organism>
<protein>
    <submittedName>
        <fullName evidence="2">YjbQ family protein</fullName>
    </submittedName>
</protein>
<dbReference type="InterPro" id="IPR035917">
    <property type="entry name" value="YjbQ-like_sf"/>
</dbReference>
<comment type="similarity">
    <text evidence="1">Belongs to the UPF0047 family.</text>
</comment>
<sequence length="104" mass="11259">MPSGAAAASNAGRWFLTRASRVAPLGPGVWNHRRTDFPDSFFGRPGRLQNPDAMPAHLKASLLGSSVSIPITNGQLNMGTWQGIYLCEHRDHGGARRLVLTSSY</sequence>
<accession>A0A6C0UA59</accession>
<dbReference type="Pfam" id="PF01894">
    <property type="entry name" value="YjbQ"/>
    <property type="match status" value="1"/>
</dbReference>
<proteinExistence type="inferred from homology"/>
<name>A0A6C0UA59_9GAMM</name>
<reference evidence="2 3" key="1">
    <citation type="submission" date="2020-02" db="EMBL/GenBank/DDBJ databases">
        <title>Genome sequencing for Kineobactrum sp. M2.</title>
        <authorList>
            <person name="Park S.-J."/>
        </authorList>
    </citation>
    <scope>NUCLEOTIDE SEQUENCE [LARGE SCALE GENOMIC DNA]</scope>
    <source>
        <strain evidence="2 3">M2</strain>
    </source>
</reference>
<evidence type="ECO:0000313" key="2">
    <source>
        <dbReference type="EMBL" id="QIB67635.1"/>
    </source>
</evidence>
<dbReference type="PANTHER" id="PTHR30615">
    <property type="entry name" value="UNCHARACTERIZED PROTEIN YJBQ-RELATED"/>
    <property type="match status" value="1"/>
</dbReference>
<dbReference type="PANTHER" id="PTHR30615:SF8">
    <property type="entry name" value="UPF0047 PROTEIN C4A8.02C"/>
    <property type="match status" value="1"/>
</dbReference>
<dbReference type="InterPro" id="IPR001602">
    <property type="entry name" value="UPF0047_YjbQ-like"/>
</dbReference>
<gene>
    <name evidence="2" type="ORF">G3T16_11025</name>
</gene>
<dbReference type="Gene3D" id="2.60.120.460">
    <property type="entry name" value="YjbQ-like"/>
    <property type="match status" value="1"/>
</dbReference>
<keyword evidence="3" id="KW-1185">Reference proteome</keyword>
<dbReference type="SUPFAM" id="SSF111038">
    <property type="entry name" value="YjbQ-like"/>
    <property type="match status" value="1"/>
</dbReference>
<dbReference type="AlphaFoldDB" id="A0A6C0UA59"/>
<dbReference type="KEGG" id="kim:G3T16_11025"/>
<dbReference type="EMBL" id="CP048711">
    <property type="protein sequence ID" value="QIB67635.1"/>
    <property type="molecule type" value="Genomic_DNA"/>
</dbReference>
<dbReference type="Proteomes" id="UP000477680">
    <property type="component" value="Chromosome"/>
</dbReference>
<dbReference type="PROSITE" id="PS01314">
    <property type="entry name" value="UPF0047"/>
    <property type="match status" value="1"/>
</dbReference>